<sequence>MGNMRVYGAILALVAILATIIVIPLVCDRKATNQLVDWTQDALHKHPLDTTNLTSPYMAHYLAETDPQYLVDLYDNDPDAIALLRPTTHEWITARRGRLVRTRIPLIDYARLAAAFGQTDPMLLFLVGATCTARRYVEWRAAEERERRMTLTWKKISTDTPPETDDTEALAVRVAAWYRAAHDTGRPEIPSGGTFVGVLDVDAKVGSAKRGTYMRLRESHNRTLADGADLRLGPLLRLGEDLTERVVSVSGVDAHWADYTLYADENVGLFKEIEAGLVRKGGAKHVLGLVHRAATASGRTIGVCASQIVTSSPHVPSLDDLWTGPLYLWPSPLLLEPRGRFESAPMADAAALVGLSL</sequence>
<organism evidence="2 3">
    <name type="scientific">Pandoravirus inopinatum</name>
    <dbReference type="NCBI Taxonomy" id="1605721"/>
    <lineage>
        <taxon>Viruses</taxon>
        <taxon>Pandoravirus</taxon>
    </lineage>
</organism>
<protein>
    <submittedName>
        <fullName evidence="2">Uncharacterized protein</fullName>
    </submittedName>
</protein>
<evidence type="ECO:0000313" key="2">
    <source>
        <dbReference type="EMBL" id="AJF96794.1"/>
    </source>
</evidence>
<proteinExistence type="predicted"/>
<keyword evidence="1" id="KW-0472">Membrane</keyword>
<dbReference type="GeneID" id="23461711"/>
<dbReference type="EMBL" id="KP136319">
    <property type="protein sequence ID" value="AJF96794.1"/>
    <property type="molecule type" value="Genomic_DNA"/>
</dbReference>
<feature type="transmembrane region" description="Helical" evidence="1">
    <location>
        <begin position="6"/>
        <end position="27"/>
    </location>
</feature>
<keyword evidence="1" id="KW-1133">Transmembrane helix</keyword>
<evidence type="ECO:0000313" key="3">
    <source>
        <dbReference type="Proteomes" id="UP000202511"/>
    </source>
</evidence>
<keyword evidence="1" id="KW-0812">Transmembrane</keyword>
<dbReference type="Proteomes" id="UP000202511">
    <property type="component" value="Segment"/>
</dbReference>
<accession>A0A0B5J035</accession>
<evidence type="ECO:0000256" key="1">
    <source>
        <dbReference type="SAM" id="Phobius"/>
    </source>
</evidence>
<dbReference type="KEGG" id="vg:23461711"/>
<reference evidence="2 3" key="1">
    <citation type="journal article" date="2015" name="Parasitol. Res.">
        <title>Viruses in close associations with free-living amoebae.</title>
        <authorList>
            <person name="Scheid P."/>
        </authorList>
    </citation>
    <scope>NUCLEOTIDE SEQUENCE [LARGE SCALE GENOMIC DNA]</scope>
    <source>
        <strain evidence="2">KlaHel</strain>
    </source>
</reference>
<name>A0A0B5J035_9VIRU</name>
<dbReference type="RefSeq" id="YP_009119029.1">
    <property type="nucleotide sequence ID" value="NC_026440.1"/>
</dbReference>